<dbReference type="OrthoDB" id="2067762at2"/>
<dbReference type="Proteomes" id="UP000199659">
    <property type="component" value="Unassembled WGS sequence"/>
</dbReference>
<dbReference type="RefSeq" id="WP_092564195.1">
    <property type="nucleotide sequence ID" value="NZ_FOYZ01000023.1"/>
</dbReference>
<gene>
    <name evidence="1" type="ORF">SAMN05661086_03621</name>
</gene>
<organism evidence="1 2">
    <name type="scientific">Anaeromicropila populeti</name>
    <dbReference type="NCBI Taxonomy" id="37658"/>
    <lineage>
        <taxon>Bacteria</taxon>
        <taxon>Bacillati</taxon>
        <taxon>Bacillota</taxon>
        <taxon>Clostridia</taxon>
        <taxon>Lachnospirales</taxon>
        <taxon>Lachnospiraceae</taxon>
        <taxon>Anaeromicropila</taxon>
    </lineage>
</organism>
<evidence type="ECO:0000313" key="1">
    <source>
        <dbReference type="EMBL" id="SFS07832.1"/>
    </source>
</evidence>
<sequence length="65" mass="8027">MVGLKENTKKMDLIEVYEAHKATYENWKEGDIAEYWFEEEGILCIEYESGNWWHYKYTNEGLQWW</sequence>
<dbReference type="STRING" id="37658.SAMN05661086_03621"/>
<dbReference type="EMBL" id="FOYZ01000023">
    <property type="protein sequence ID" value="SFS07832.1"/>
    <property type="molecule type" value="Genomic_DNA"/>
</dbReference>
<keyword evidence="2" id="KW-1185">Reference proteome</keyword>
<evidence type="ECO:0000313" key="2">
    <source>
        <dbReference type="Proteomes" id="UP000199659"/>
    </source>
</evidence>
<accession>A0A1I6LX20</accession>
<protein>
    <submittedName>
        <fullName evidence="1">Uncharacterized protein</fullName>
    </submittedName>
</protein>
<dbReference type="AlphaFoldDB" id="A0A1I6LX20"/>
<reference evidence="1 2" key="1">
    <citation type="submission" date="2016-10" db="EMBL/GenBank/DDBJ databases">
        <authorList>
            <person name="de Groot N.N."/>
        </authorList>
    </citation>
    <scope>NUCLEOTIDE SEQUENCE [LARGE SCALE GENOMIC DNA]</scope>
    <source>
        <strain evidence="1 2">743A</strain>
    </source>
</reference>
<proteinExistence type="predicted"/>
<name>A0A1I6LX20_9FIRM</name>